<evidence type="ECO:0000313" key="1">
    <source>
        <dbReference type="EMBL" id="GAI50171.1"/>
    </source>
</evidence>
<organism evidence="1">
    <name type="scientific">marine sediment metagenome</name>
    <dbReference type="NCBI Taxonomy" id="412755"/>
    <lineage>
        <taxon>unclassified sequences</taxon>
        <taxon>metagenomes</taxon>
        <taxon>ecological metagenomes</taxon>
    </lineage>
</organism>
<proteinExistence type="predicted"/>
<accession>X1Q5Z6</accession>
<gene>
    <name evidence="1" type="ORF">S06H3_52543</name>
</gene>
<dbReference type="AlphaFoldDB" id="X1Q5Z6"/>
<comment type="caution">
    <text evidence="1">The sequence shown here is derived from an EMBL/GenBank/DDBJ whole genome shotgun (WGS) entry which is preliminary data.</text>
</comment>
<sequence>MIIRIHHEVMRFNSFKGDENRDKYNACKKFMIIPLSKNF</sequence>
<reference evidence="1" key="1">
    <citation type="journal article" date="2014" name="Front. Microbiol.">
        <title>High frequency of phylogenetically diverse reductive dehalogenase-homologous genes in deep subseafloor sedimentary metagenomes.</title>
        <authorList>
            <person name="Kawai M."/>
            <person name="Futagami T."/>
            <person name="Toyoda A."/>
            <person name="Takaki Y."/>
            <person name="Nishi S."/>
            <person name="Hori S."/>
            <person name="Arai W."/>
            <person name="Tsubouchi T."/>
            <person name="Morono Y."/>
            <person name="Uchiyama I."/>
            <person name="Ito T."/>
            <person name="Fujiyama A."/>
            <person name="Inagaki F."/>
            <person name="Takami H."/>
        </authorList>
    </citation>
    <scope>NUCLEOTIDE SEQUENCE</scope>
    <source>
        <strain evidence="1">Expedition CK06-06</strain>
    </source>
</reference>
<dbReference type="EMBL" id="BARV01033428">
    <property type="protein sequence ID" value="GAI50171.1"/>
    <property type="molecule type" value="Genomic_DNA"/>
</dbReference>
<protein>
    <submittedName>
        <fullName evidence="1">Uncharacterized protein</fullName>
    </submittedName>
</protein>
<name>X1Q5Z6_9ZZZZ</name>